<dbReference type="GeneID" id="81443543"/>
<sequence length="258" mass="28484">MLRLEVSNESKEGYLVPRARSPKSRDKNEDDKDDKQPTKRPRQELGKNPSAAVSKWNDGHYQVSMLTAVTKYGYHGTLLVGNGGPECKAIQIDLAQLTRESDPTGHLIQSLKAIKATNSNREINLCKFELNDLRDETAGQVARLTDRVAPHETAVSASEPPKLESTQQGLSYFVPHDSETLEQESPSSSGKALQDTEANLEDSSDEDNSSSTARIRMLPLACWVRPGQSMRMYVSPDLLSQIFPRPTEQDAGPSDTDS</sequence>
<dbReference type="AlphaFoldDB" id="A0A9W9RK70"/>
<dbReference type="EMBL" id="JAPZBS010000009">
    <property type="protein sequence ID" value="KAJ5359038.1"/>
    <property type="molecule type" value="Genomic_DNA"/>
</dbReference>
<organism evidence="2 3">
    <name type="scientific">Penicillium cataractarum</name>
    <dbReference type="NCBI Taxonomy" id="2100454"/>
    <lineage>
        <taxon>Eukaryota</taxon>
        <taxon>Fungi</taxon>
        <taxon>Dikarya</taxon>
        <taxon>Ascomycota</taxon>
        <taxon>Pezizomycotina</taxon>
        <taxon>Eurotiomycetes</taxon>
        <taxon>Eurotiomycetidae</taxon>
        <taxon>Eurotiales</taxon>
        <taxon>Aspergillaceae</taxon>
        <taxon>Penicillium</taxon>
    </lineage>
</organism>
<name>A0A9W9RK70_9EURO</name>
<evidence type="ECO:0000313" key="2">
    <source>
        <dbReference type="EMBL" id="KAJ5359038.1"/>
    </source>
</evidence>
<feature type="compositionally biased region" description="Basic and acidic residues" evidence="1">
    <location>
        <begin position="23"/>
        <end position="45"/>
    </location>
</feature>
<protein>
    <submittedName>
        <fullName evidence="2">Uncharacterized protein</fullName>
    </submittedName>
</protein>
<reference evidence="2" key="2">
    <citation type="journal article" date="2023" name="IMA Fungus">
        <title>Comparative genomic study of the Penicillium genus elucidates a diverse pangenome and 15 lateral gene transfer events.</title>
        <authorList>
            <person name="Petersen C."/>
            <person name="Sorensen T."/>
            <person name="Nielsen M.R."/>
            <person name="Sondergaard T.E."/>
            <person name="Sorensen J.L."/>
            <person name="Fitzpatrick D.A."/>
            <person name="Frisvad J.C."/>
            <person name="Nielsen K.L."/>
        </authorList>
    </citation>
    <scope>NUCLEOTIDE SEQUENCE</scope>
    <source>
        <strain evidence="2">IBT 29864</strain>
    </source>
</reference>
<evidence type="ECO:0000256" key="1">
    <source>
        <dbReference type="SAM" id="MobiDB-lite"/>
    </source>
</evidence>
<keyword evidence="3" id="KW-1185">Reference proteome</keyword>
<feature type="region of interest" description="Disordered" evidence="1">
    <location>
        <begin position="178"/>
        <end position="212"/>
    </location>
</feature>
<accession>A0A9W9RK70</accession>
<gene>
    <name evidence="2" type="ORF">N7496_011451</name>
</gene>
<dbReference type="Proteomes" id="UP001147782">
    <property type="component" value="Unassembled WGS sequence"/>
</dbReference>
<comment type="caution">
    <text evidence="2">The sequence shown here is derived from an EMBL/GenBank/DDBJ whole genome shotgun (WGS) entry which is preliminary data.</text>
</comment>
<reference evidence="2" key="1">
    <citation type="submission" date="2022-11" db="EMBL/GenBank/DDBJ databases">
        <authorList>
            <person name="Petersen C."/>
        </authorList>
    </citation>
    <scope>NUCLEOTIDE SEQUENCE</scope>
    <source>
        <strain evidence="2">IBT 29864</strain>
    </source>
</reference>
<dbReference type="RefSeq" id="XP_056550324.1">
    <property type="nucleotide sequence ID" value="XM_056704364.1"/>
</dbReference>
<feature type="region of interest" description="Disordered" evidence="1">
    <location>
        <begin position="1"/>
        <end position="54"/>
    </location>
</feature>
<feature type="compositionally biased region" description="Basic and acidic residues" evidence="1">
    <location>
        <begin position="1"/>
        <end position="12"/>
    </location>
</feature>
<evidence type="ECO:0000313" key="3">
    <source>
        <dbReference type="Proteomes" id="UP001147782"/>
    </source>
</evidence>
<proteinExistence type="predicted"/>
<feature type="compositionally biased region" description="Acidic residues" evidence="1">
    <location>
        <begin position="198"/>
        <end position="208"/>
    </location>
</feature>